<dbReference type="KEGG" id="dpx:DAPPUDRAFT_123286"/>
<proteinExistence type="predicted"/>
<dbReference type="HOGENOM" id="CLU_994847_0_0_1"/>
<evidence type="ECO:0000256" key="1">
    <source>
        <dbReference type="SAM" id="MobiDB-lite"/>
    </source>
</evidence>
<dbReference type="Proteomes" id="UP000000305">
    <property type="component" value="Unassembled WGS sequence"/>
</dbReference>
<sequence>MPNPTTSTTSQTTTKVTTTTSKTTTKSPTATTPTTTISTTSPTTTTHTPTTTSATTTTSMTTVATTTAMTRDDSAIINPALQPTIPPIFPEPAQSTISSETPTTQQQTSIATNNSDVFSAVFPIQPQPEQPEIDSLYLNESSLDAAIWVEEPTATYPDMTKPTTTIHRVTKAINSSADDYSGYNPAQNATNPVTMDRRTLSEFMAPIMQSFHEQFKQHLEAQHENELAREIRQMYCQVSVLRRLQAVTLSQTNGLLAASVLELPTCSRLQALTKN</sequence>
<dbReference type="EMBL" id="GL735760">
    <property type="protein sequence ID" value="EFX60697.1"/>
    <property type="molecule type" value="Genomic_DNA"/>
</dbReference>
<reference evidence="2 3" key="1">
    <citation type="journal article" date="2011" name="Science">
        <title>The ecoresponsive genome of Daphnia pulex.</title>
        <authorList>
            <person name="Colbourne J.K."/>
            <person name="Pfrender M.E."/>
            <person name="Gilbert D."/>
            <person name="Thomas W.K."/>
            <person name="Tucker A."/>
            <person name="Oakley T.H."/>
            <person name="Tokishita S."/>
            <person name="Aerts A."/>
            <person name="Arnold G.J."/>
            <person name="Basu M.K."/>
            <person name="Bauer D.J."/>
            <person name="Caceres C.E."/>
            <person name="Carmel L."/>
            <person name="Casola C."/>
            <person name="Choi J.H."/>
            <person name="Detter J.C."/>
            <person name="Dong Q."/>
            <person name="Dusheyko S."/>
            <person name="Eads B.D."/>
            <person name="Frohlich T."/>
            <person name="Geiler-Samerotte K.A."/>
            <person name="Gerlach D."/>
            <person name="Hatcher P."/>
            <person name="Jogdeo S."/>
            <person name="Krijgsveld J."/>
            <person name="Kriventseva E.V."/>
            <person name="Kultz D."/>
            <person name="Laforsch C."/>
            <person name="Lindquist E."/>
            <person name="Lopez J."/>
            <person name="Manak J.R."/>
            <person name="Muller J."/>
            <person name="Pangilinan J."/>
            <person name="Patwardhan R.P."/>
            <person name="Pitluck S."/>
            <person name="Pritham E.J."/>
            <person name="Rechtsteiner A."/>
            <person name="Rho M."/>
            <person name="Rogozin I.B."/>
            <person name="Sakarya O."/>
            <person name="Salamov A."/>
            <person name="Schaack S."/>
            <person name="Shapiro H."/>
            <person name="Shiga Y."/>
            <person name="Skalitzky C."/>
            <person name="Smith Z."/>
            <person name="Souvorov A."/>
            <person name="Sung W."/>
            <person name="Tang Z."/>
            <person name="Tsuchiya D."/>
            <person name="Tu H."/>
            <person name="Vos H."/>
            <person name="Wang M."/>
            <person name="Wolf Y.I."/>
            <person name="Yamagata H."/>
            <person name="Yamada T."/>
            <person name="Ye Y."/>
            <person name="Shaw J.R."/>
            <person name="Andrews J."/>
            <person name="Crease T.J."/>
            <person name="Tang H."/>
            <person name="Lucas S.M."/>
            <person name="Robertson H.M."/>
            <person name="Bork P."/>
            <person name="Koonin E.V."/>
            <person name="Zdobnov E.M."/>
            <person name="Grigoriev I.V."/>
            <person name="Lynch M."/>
            <person name="Boore J.L."/>
        </authorList>
    </citation>
    <scope>NUCLEOTIDE SEQUENCE [LARGE SCALE GENOMIC DNA]</scope>
</reference>
<organism evidence="2 3">
    <name type="scientific">Daphnia pulex</name>
    <name type="common">Water flea</name>
    <dbReference type="NCBI Taxonomy" id="6669"/>
    <lineage>
        <taxon>Eukaryota</taxon>
        <taxon>Metazoa</taxon>
        <taxon>Ecdysozoa</taxon>
        <taxon>Arthropoda</taxon>
        <taxon>Crustacea</taxon>
        <taxon>Branchiopoda</taxon>
        <taxon>Diplostraca</taxon>
        <taxon>Cladocera</taxon>
        <taxon>Anomopoda</taxon>
        <taxon>Daphniidae</taxon>
        <taxon>Daphnia</taxon>
    </lineage>
</organism>
<accession>E9I5N3</accession>
<feature type="region of interest" description="Disordered" evidence="1">
    <location>
        <begin position="1"/>
        <end position="62"/>
    </location>
</feature>
<protein>
    <submittedName>
        <fullName evidence="2">Uncharacterized protein</fullName>
    </submittedName>
</protein>
<dbReference type="PhylomeDB" id="E9I5N3"/>
<gene>
    <name evidence="2" type="ORF">DAPPUDRAFT_123286</name>
</gene>
<dbReference type="InParanoid" id="E9I5N3"/>
<name>E9I5N3_DAPPU</name>
<dbReference type="AlphaFoldDB" id="E9I5N3"/>
<keyword evidence="3" id="KW-1185">Reference proteome</keyword>
<evidence type="ECO:0000313" key="3">
    <source>
        <dbReference type="Proteomes" id="UP000000305"/>
    </source>
</evidence>
<dbReference type="PANTHER" id="PTHR16021:SF23">
    <property type="entry name" value="FI18411P1-RELATED"/>
    <property type="match status" value="1"/>
</dbReference>
<evidence type="ECO:0000313" key="2">
    <source>
        <dbReference type="EMBL" id="EFX60697.1"/>
    </source>
</evidence>
<dbReference type="PANTHER" id="PTHR16021">
    <property type="entry name" value="MANSC DOMAIN CONTAINING PROTEIN 1"/>
    <property type="match status" value="1"/>
</dbReference>
<dbReference type="InterPro" id="IPR052660">
    <property type="entry name" value="Erythrocyte_Invasion_ImmMod"/>
</dbReference>